<protein>
    <submittedName>
        <fullName evidence="2">FAS-associated death domain protein</fullName>
    </submittedName>
</protein>
<accession>A0A1L8GIU0</accession>
<dbReference type="Proteomes" id="UP000186698">
    <property type="component" value="Chromosome 4L"/>
</dbReference>
<dbReference type="GeneID" id="108713779"/>
<dbReference type="Gene3D" id="1.10.533.10">
    <property type="entry name" value="Death Domain, Fas"/>
    <property type="match status" value="2"/>
</dbReference>
<dbReference type="PANTHER" id="PTHR15077">
    <property type="entry name" value="FAS-ASSOCIATING DEATH DOMAIN-CONTAINING PROTEIN FADD"/>
    <property type="match status" value="1"/>
</dbReference>
<reference evidence="2" key="1">
    <citation type="submission" date="2025-08" db="UniProtKB">
        <authorList>
            <consortium name="RefSeq"/>
        </authorList>
    </citation>
    <scope>IDENTIFICATION</scope>
    <source>
        <strain evidence="2">J_2021</strain>
        <tissue evidence="2">Erythrocytes</tissue>
    </source>
</reference>
<evidence type="ECO:0000313" key="3">
    <source>
        <dbReference type="Xenbase" id="XB-GENE-17334418"/>
    </source>
</evidence>
<dbReference type="Pfam" id="PF01335">
    <property type="entry name" value="DED"/>
    <property type="match status" value="1"/>
</dbReference>
<dbReference type="STRING" id="8355.A0A1L8GIU0"/>
<gene>
    <name evidence="2 3" type="primary">fadd.L</name>
</gene>
<dbReference type="InterPro" id="IPR011029">
    <property type="entry name" value="DEATH-like_dom_sf"/>
</dbReference>
<dbReference type="GO" id="GO:0005123">
    <property type="term" value="F:death receptor binding"/>
    <property type="evidence" value="ECO:0007669"/>
    <property type="project" value="TreeGrafter"/>
</dbReference>
<dbReference type="OMA" id="RISEDHM"/>
<evidence type="ECO:0000313" key="2">
    <source>
        <dbReference type="RefSeq" id="XP_018112847.1"/>
    </source>
</evidence>
<dbReference type="SUPFAM" id="SSF47986">
    <property type="entry name" value="DEATH domain"/>
    <property type="match status" value="2"/>
</dbReference>
<evidence type="ECO:0000313" key="1">
    <source>
        <dbReference type="Proteomes" id="UP000186698"/>
    </source>
</evidence>
<dbReference type="PANTHER" id="PTHR15077:SF10">
    <property type="entry name" value="FAS-ASSOCIATED DEATH DOMAIN PROTEIN"/>
    <property type="match status" value="1"/>
</dbReference>
<dbReference type="GO" id="GO:0097191">
    <property type="term" value="P:extrinsic apoptotic signaling pathway"/>
    <property type="evidence" value="ECO:0007669"/>
    <property type="project" value="TreeGrafter"/>
</dbReference>
<dbReference type="Bgee" id="108713779">
    <property type="expression patterns" value="Expressed in muscle tissue and 19 other cell types or tissues"/>
</dbReference>
<dbReference type="SMART" id="SM00005">
    <property type="entry name" value="DEATH"/>
    <property type="match status" value="1"/>
</dbReference>
<dbReference type="GO" id="GO:0089720">
    <property type="term" value="F:caspase binding"/>
    <property type="evidence" value="ECO:0007669"/>
    <property type="project" value="TreeGrafter"/>
</dbReference>
<dbReference type="InterPro" id="IPR000488">
    <property type="entry name" value="Death_dom"/>
</dbReference>
<name>A0A1L8GIU0_XENLA</name>
<dbReference type="Xenbase" id="XB-GENE-17334418">
    <property type="gene designation" value="fadd.L"/>
</dbReference>
<dbReference type="KEGG" id="xla:108713779"/>
<dbReference type="GO" id="GO:0031265">
    <property type="term" value="C:CD95 death-inducing signaling complex"/>
    <property type="evidence" value="ECO:0007669"/>
    <property type="project" value="TreeGrafter"/>
</dbReference>
<dbReference type="PROSITE" id="PS50168">
    <property type="entry name" value="DED"/>
    <property type="match status" value="1"/>
</dbReference>
<dbReference type="CTD" id="108713779"/>
<dbReference type="Pfam" id="PF00531">
    <property type="entry name" value="Death"/>
    <property type="match status" value="1"/>
</dbReference>
<dbReference type="RefSeq" id="XP_018112847.1">
    <property type="nucleotide sequence ID" value="XM_018257358.2"/>
</dbReference>
<sequence length="188" mass="21613">MDLQVMLLQISNKLNDTELSSLKFLCGNLGKKRLESVRSATDLFSLLQERREISEENVDYLMRLLSMIKREDLVTEVAEYKTTCIGDAMAPRTPERDPLDDAFDVICDNVGKDWKMLMRRLCITDVTIERVVGANPNNLREQLYQCLRSWKKDKGDSATMENLCQALLSCKMKLVWEKVLQKQNSGNS</sequence>
<dbReference type="PROSITE" id="PS50017">
    <property type="entry name" value="DEATH_DOMAIN"/>
    <property type="match status" value="1"/>
</dbReference>
<dbReference type="PaxDb" id="8355-A0A1L8GIU0"/>
<keyword evidence="1" id="KW-1185">Reference proteome</keyword>
<dbReference type="SMART" id="SM00031">
    <property type="entry name" value="DED"/>
    <property type="match status" value="1"/>
</dbReference>
<dbReference type="AGR" id="Xenbase:XB-GENE-17334418"/>
<dbReference type="OrthoDB" id="100767at2759"/>
<organism evidence="1 2">
    <name type="scientific">Xenopus laevis</name>
    <name type="common">African clawed frog</name>
    <dbReference type="NCBI Taxonomy" id="8355"/>
    <lineage>
        <taxon>Eukaryota</taxon>
        <taxon>Metazoa</taxon>
        <taxon>Chordata</taxon>
        <taxon>Craniata</taxon>
        <taxon>Vertebrata</taxon>
        <taxon>Euteleostomi</taxon>
        <taxon>Amphibia</taxon>
        <taxon>Batrachia</taxon>
        <taxon>Anura</taxon>
        <taxon>Pipoidea</taxon>
        <taxon>Pipidae</taxon>
        <taxon>Xenopodinae</taxon>
        <taxon>Xenopus</taxon>
        <taxon>Xenopus</taxon>
    </lineage>
</organism>
<proteinExistence type="predicted"/>
<dbReference type="InterPro" id="IPR016729">
    <property type="entry name" value="FADD"/>
</dbReference>
<dbReference type="CDD" id="cd08336">
    <property type="entry name" value="DED_FADD"/>
    <property type="match status" value="1"/>
</dbReference>
<dbReference type="GO" id="GO:0042981">
    <property type="term" value="P:regulation of apoptotic process"/>
    <property type="evidence" value="ECO:0007669"/>
    <property type="project" value="InterPro"/>
</dbReference>
<dbReference type="FunFam" id="1.10.533.10:FF:000059">
    <property type="entry name" value="Fas-associated via death domain"/>
    <property type="match status" value="1"/>
</dbReference>
<dbReference type="InterPro" id="IPR001875">
    <property type="entry name" value="DED_dom"/>
</dbReference>
<dbReference type="AlphaFoldDB" id="A0A1L8GIU0"/>
<dbReference type="GO" id="GO:0045089">
    <property type="term" value="P:positive regulation of innate immune response"/>
    <property type="evidence" value="ECO:0007669"/>
    <property type="project" value="TreeGrafter"/>
</dbReference>